<dbReference type="SMART" id="SM01103">
    <property type="entry name" value="CRS1_YhbY"/>
    <property type="match status" value="1"/>
</dbReference>
<comment type="caution">
    <text evidence="4">The sequence shown here is derived from an EMBL/GenBank/DDBJ whole genome shotgun (WGS) entry which is preliminary data.</text>
</comment>
<evidence type="ECO:0000259" key="3">
    <source>
        <dbReference type="PROSITE" id="PS51295"/>
    </source>
</evidence>
<reference evidence="4 5" key="1">
    <citation type="submission" date="2020-08" db="EMBL/GenBank/DDBJ databases">
        <title>Genomic Encyclopedia of Type Strains, Phase IV (KMG-IV): sequencing the most valuable type-strain genomes for metagenomic binning, comparative biology and taxonomic classification.</title>
        <authorList>
            <person name="Goeker M."/>
        </authorList>
    </citation>
    <scope>NUCLEOTIDE SEQUENCE [LARGE SCALE GENOMIC DNA]</scope>
    <source>
        <strain evidence="4 5">DSM 2461</strain>
    </source>
</reference>
<evidence type="ECO:0000256" key="2">
    <source>
        <dbReference type="PROSITE-ProRule" id="PRU00626"/>
    </source>
</evidence>
<evidence type="ECO:0000313" key="4">
    <source>
        <dbReference type="EMBL" id="MBB6481909.1"/>
    </source>
</evidence>
<dbReference type="InterPro" id="IPR035920">
    <property type="entry name" value="YhbY-like_sf"/>
</dbReference>
<dbReference type="PANTHER" id="PTHR40065:SF3">
    <property type="entry name" value="RNA-BINDING PROTEIN YHBY"/>
    <property type="match status" value="1"/>
</dbReference>
<organism evidence="4 5">
    <name type="scientific">Spirochaeta isovalerica</name>
    <dbReference type="NCBI Taxonomy" id="150"/>
    <lineage>
        <taxon>Bacteria</taxon>
        <taxon>Pseudomonadati</taxon>
        <taxon>Spirochaetota</taxon>
        <taxon>Spirochaetia</taxon>
        <taxon>Spirochaetales</taxon>
        <taxon>Spirochaetaceae</taxon>
        <taxon>Spirochaeta</taxon>
    </lineage>
</organism>
<proteinExistence type="predicted"/>
<dbReference type="RefSeq" id="WP_184748225.1">
    <property type="nucleotide sequence ID" value="NZ_JACHGJ010000008.1"/>
</dbReference>
<dbReference type="InterPro" id="IPR051925">
    <property type="entry name" value="RNA-binding_domain"/>
</dbReference>
<dbReference type="Pfam" id="PF01985">
    <property type="entry name" value="CRS1_YhbY"/>
    <property type="match status" value="1"/>
</dbReference>
<dbReference type="PROSITE" id="PS51295">
    <property type="entry name" value="CRM"/>
    <property type="match status" value="1"/>
</dbReference>
<dbReference type="Gene3D" id="3.30.110.60">
    <property type="entry name" value="YhbY-like"/>
    <property type="match status" value="1"/>
</dbReference>
<sequence length="99" mass="11596">MELKGYQRSYLTKEAHEIKPVVMIGRNGMSDQVIKAVNEALDIHELIKVKFIDFKESRHDLAGVIAEKTESLLVRVVGNIAIYYREHKEKDKRKYRIPR</sequence>
<dbReference type="PANTHER" id="PTHR40065">
    <property type="entry name" value="RNA-BINDING PROTEIN YHBY"/>
    <property type="match status" value="1"/>
</dbReference>
<keyword evidence="1 2" id="KW-0694">RNA-binding</keyword>
<dbReference type="EMBL" id="JACHGJ010000008">
    <property type="protein sequence ID" value="MBB6481909.1"/>
    <property type="molecule type" value="Genomic_DNA"/>
</dbReference>
<dbReference type="AlphaFoldDB" id="A0A841RGK0"/>
<dbReference type="Proteomes" id="UP000587760">
    <property type="component" value="Unassembled WGS sequence"/>
</dbReference>
<name>A0A841RGK0_9SPIO</name>
<evidence type="ECO:0000313" key="5">
    <source>
        <dbReference type="Proteomes" id="UP000587760"/>
    </source>
</evidence>
<feature type="domain" description="CRM" evidence="3">
    <location>
        <begin position="1"/>
        <end position="96"/>
    </location>
</feature>
<gene>
    <name evidence="4" type="ORF">HNR50_003590</name>
</gene>
<dbReference type="InterPro" id="IPR001890">
    <property type="entry name" value="RNA-binding_CRM"/>
</dbReference>
<evidence type="ECO:0000256" key="1">
    <source>
        <dbReference type="ARBA" id="ARBA00022884"/>
    </source>
</evidence>
<dbReference type="GO" id="GO:0003723">
    <property type="term" value="F:RNA binding"/>
    <property type="evidence" value="ECO:0007669"/>
    <property type="project" value="UniProtKB-UniRule"/>
</dbReference>
<keyword evidence="5" id="KW-1185">Reference proteome</keyword>
<accession>A0A841RGK0</accession>
<protein>
    <submittedName>
        <fullName evidence="4">RNA-binding protein</fullName>
    </submittedName>
</protein>
<dbReference type="SUPFAM" id="SSF75471">
    <property type="entry name" value="YhbY-like"/>
    <property type="match status" value="1"/>
</dbReference>